<evidence type="ECO:0000313" key="1">
    <source>
        <dbReference type="EMBL" id="NEV63759.1"/>
    </source>
</evidence>
<comment type="caution">
    <text evidence="1">The sequence shown here is derived from an EMBL/GenBank/DDBJ whole genome shotgun (WGS) entry which is preliminary data.</text>
</comment>
<proteinExistence type="predicted"/>
<dbReference type="EMBL" id="JAAIJQ010000061">
    <property type="protein sequence ID" value="NEV63759.1"/>
    <property type="molecule type" value="Genomic_DNA"/>
</dbReference>
<reference evidence="1 2" key="1">
    <citation type="submission" date="2020-02" db="EMBL/GenBank/DDBJ databases">
        <title>Genome sequences of Thiorhodococcus mannitoliphagus and Thiorhodococcus minor, purple sulfur photosynthetic bacteria in the gammaproteobacterial family, Chromatiaceae.</title>
        <authorList>
            <person name="Aviles F.A."/>
            <person name="Meyer T.E."/>
            <person name="Kyndt J.A."/>
        </authorList>
    </citation>
    <scope>NUCLEOTIDE SEQUENCE [LARGE SCALE GENOMIC DNA]</scope>
    <source>
        <strain evidence="1 2">DSM 11518</strain>
    </source>
</reference>
<dbReference type="Proteomes" id="UP000483379">
    <property type="component" value="Unassembled WGS sequence"/>
</dbReference>
<sequence length="230" mass="25711">MDRKMVLSILGAAALGFAGMLLLMPDPIDDGVVRLPWQIDRDELGHTQIFGFTLGETTLDEVRAVFKEEGKLNLFKTVEEPIEFAVEAYFDQIYLERLRADFVITLDVAQARLEAMYDRGLRISQLSSGGKKVKLDPADAEALASQPIRSISYLPKARLDDALITQRFGEPARKLTEPETGIVHWLYPKRGLDIGRDTKGHVVIQYVNLADFPALVAPLDTMAKAEKRPD</sequence>
<dbReference type="AlphaFoldDB" id="A0A6M0K2Z1"/>
<accession>A0A6M0K2Z1</accession>
<dbReference type="RefSeq" id="WP_164454222.1">
    <property type="nucleotide sequence ID" value="NZ_JAAIJQ010000061.1"/>
</dbReference>
<keyword evidence="2" id="KW-1185">Reference proteome</keyword>
<name>A0A6M0K2Z1_9GAMM</name>
<evidence type="ECO:0000313" key="2">
    <source>
        <dbReference type="Proteomes" id="UP000483379"/>
    </source>
</evidence>
<organism evidence="1 2">
    <name type="scientific">Thiorhodococcus minor</name>
    <dbReference type="NCBI Taxonomy" id="57489"/>
    <lineage>
        <taxon>Bacteria</taxon>
        <taxon>Pseudomonadati</taxon>
        <taxon>Pseudomonadota</taxon>
        <taxon>Gammaproteobacteria</taxon>
        <taxon>Chromatiales</taxon>
        <taxon>Chromatiaceae</taxon>
        <taxon>Thiorhodococcus</taxon>
    </lineage>
</organism>
<gene>
    <name evidence="1" type="ORF">G3446_17995</name>
</gene>
<protein>
    <submittedName>
        <fullName evidence="1">Uncharacterized protein</fullName>
    </submittedName>
</protein>